<accession>A0ACC0YI10</accession>
<dbReference type="Proteomes" id="UP001163603">
    <property type="component" value="Chromosome 7"/>
</dbReference>
<protein>
    <submittedName>
        <fullName evidence="1">Uncharacterized protein</fullName>
    </submittedName>
</protein>
<organism evidence="1 2">
    <name type="scientific">Pistacia integerrima</name>
    <dbReference type="NCBI Taxonomy" id="434235"/>
    <lineage>
        <taxon>Eukaryota</taxon>
        <taxon>Viridiplantae</taxon>
        <taxon>Streptophyta</taxon>
        <taxon>Embryophyta</taxon>
        <taxon>Tracheophyta</taxon>
        <taxon>Spermatophyta</taxon>
        <taxon>Magnoliopsida</taxon>
        <taxon>eudicotyledons</taxon>
        <taxon>Gunneridae</taxon>
        <taxon>Pentapetalae</taxon>
        <taxon>rosids</taxon>
        <taxon>malvids</taxon>
        <taxon>Sapindales</taxon>
        <taxon>Anacardiaceae</taxon>
        <taxon>Pistacia</taxon>
    </lineage>
</organism>
<comment type="caution">
    <text evidence="1">The sequence shown here is derived from an EMBL/GenBank/DDBJ whole genome shotgun (WGS) entry which is preliminary data.</text>
</comment>
<sequence length="501" mass="55227">MTTFHIVGSCFPPLSIACYDIYDNWIPFAFVTGVIVKLDTSKSVNIHVDKFKIDVSADKLTLNIEDILIESYELDKIQPHYEATLVIFASRTFIPRSLKYVTIQSPNFGNNLLPGSMVKQLKFEMFDTCSNHINKGLEVELNLDGFRFEDQLGIKRKVDDYGCVDLSGLLKVTGGYGKSDVAIVNCINGFSHFQSRVSNSEKGTEILSGVPECCPVGSQLENIVFEVVDCNGDADASIHDNEESGQSHTHDKCEGCFCFVAVHSRYIELRLGIKVPLLQSPKRESSEIPSYSDGKLQLLEGSTPLKHVGNLAVSIIKTEKELESEICKYGLRMKNHEMALKIVNDQTTEVEQVLSQLQALTEPHILTDPSSSLTKEEITRQIESGGQSAAAVLCCVAEYLGEDQMLVLVCRSFRAACALEEYEQNGEVNCTLGLHGKATERGNSIVGRFLVICLEDMRCYIQYLTGAGVVTGAGLGEEKGFREERVDLKEVNGILSSSATS</sequence>
<evidence type="ECO:0000313" key="2">
    <source>
        <dbReference type="Proteomes" id="UP001163603"/>
    </source>
</evidence>
<gene>
    <name evidence="1" type="ORF">Pint_25582</name>
</gene>
<name>A0ACC0YI10_9ROSI</name>
<evidence type="ECO:0000313" key="1">
    <source>
        <dbReference type="EMBL" id="KAJ0035517.1"/>
    </source>
</evidence>
<dbReference type="EMBL" id="CM047742">
    <property type="protein sequence ID" value="KAJ0035517.1"/>
    <property type="molecule type" value="Genomic_DNA"/>
</dbReference>
<proteinExistence type="predicted"/>
<reference evidence="2" key="1">
    <citation type="journal article" date="2023" name="G3 (Bethesda)">
        <title>Genome assembly and association tests identify interacting loci associated with vigor, precocity, and sex in interspecific pistachio rootstocks.</title>
        <authorList>
            <person name="Palmer W."/>
            <person name="Jacygrad E."/>
            <person name="Sagayaradj S."/>
            <person name="Cavanaugh K."/>
            <person name="Han R."/>
            <person name="Bertier L."/>
            <person name="Beede B."/>
            <person name="Kafkas S."/>
            <person name="Golino D."/>
            <person name="Preece J."/>
            <person name="Michelmore R."/>
        </authorList>
    </citation>
    <scope>NUCLEOTIDE SEQUENCE [LARGE SCALE GENOMIC DNA]</scope>
</reference>
<keyword evidence="2" id="KW-1185">Reference proteome</keyword>